<sequence length="261" mass="29380">MDKTLLIRARVQGLDALLTLNGMVLCKLISDQEIRLPVHEFIQSGENRIQVLALGPQGVQFDSALAPVDCGVKVSVELQKDRGGESLVQAHVLFDLGENFKKGHRLEKGRMLDVTVNLPVSFNRWRYLDVLQSGADETDHIKIQDFVLRLAGLFQTKKVSLLLPYFSVRNQEVASAYGLDMQQAHAAISTRLNLLCSTFNLSEESLDSASWLFHKVRQSSVYALLNSRYQPLFQFESTENQNSHQWPMHVGVLGGEVFVLR</sequence>
<dbReference type="AlphaFoldDB" id="A0AA86JHY2"/>
<accession>A0AA86JHY2</accession>
<evidence type="ECO:0000313" key="1">
    <source>
        <dbReference type="EMBL" id="BET27441.1"/>
    </source>
</evidence>
<keyword evidence="2" id="KW-1185">Reference proteome</keyword>
<gene>
    <name evidence="1" type="ORF">RGQ30_29420</name>
</gene>
<dbReference type="RefSeq" id="WP_130557481.1">
    <property type="nucleotide sequence ID" value="NZ_AP028947.1"/>
</dbReference>
<proteinExistence type="predicted"/>
<dbReference type="KEGG" id="lto:RGQ30_29420"/>
<dbReference type="EMBL" id="AP028947">
    <property type="protein sequence ID" value="BET27441.1"/>
    <property type="molecule type" value="Genomic_DNA"/>
</dbReference>
<reference evidence="1 2" key="1">
    <citation type="submission" date="2023-10" db="EMBL/GenBank/DDBJ databases">
        <title>Complete Genome Sequence of Limnobacter thiooxidans CS-K2T, Isolated from freshwater lake sediments in Bavaria, Germany.</title>
        <authorList>
            <person name="Naruki M."/>
            <person name="Watanabe A."/>
            <person name="Warashina T."/>
            <person name="Morita T."/>
            <person name="Arakawa K."/>
        </authorList>
    </citation>
    <scope>NUCLEOTIDE SEQUENCE [LARGE SCALE GENOMIC DNA]</scope>
    <source>
        <strain evidence="1 2">CS-K2</strain>
    </source>
</reference>
<evidence type="ECO:0000313" key="2">
    <source>
        <dbReference type="Proteomes" id="UP001329151"/>
    </source>
</evidence>
<protein>
    <submittedName>
        <fullName evidence="1">Uncharacterized protein</fullName>
    </submittedName>
</protein>
<name>A0AA86JHY2_9BURK</name>
<dbReference type="Proteomes" id="UP001329151">
    <property type="component" value="Chromosome"/>
</dbReference>
<organism evidence="1 2">
    <name type="scientific">Limnobacter thiooxidans</name>
    <dbReference type="NCBI Taxonomy" id="131080"/>
    <lineage>
        <taxon>Bacteria</taxon>
        <taxon>Pseudomonadati</taxon>
        <taxon>Pseudomonadota</taxon>
        <taxon>Betaproteobacteria</taxon>
        <taxon>Burkholderiales</taxon>
        <taxon>Burkholderiaceae</taxon>
        <taxon>Limnobacter</taxon>
    </lineage>
</organism>